<dbReference type="RefSeq" id="WP_168964030.1">
    <property type="nucleotide sequence ID" value="NZ_JABAEW010000076.1"/>
</dbReference>
<dbReference type="CDD" id="cd01392">
    <property type="entry name" value="HTH_LacI"/>
    <property type="match status" value="1"/>
</dbReference>
<dbReference type="PANTHER" id="PTHR30146:SF109">
    <property type="entry name" value="HTH-TYPE TRANSCRIPTIONAL REGULATOR GALS"/>
    <property type="match status" value="1"/>
</dbReference>
<feature type="domain" description="Transcriptional regulator LacI/GalR-like sensor" evidence="4">
    <location>
        <begin position="163"/>
        <end position="318"/>
    </location>
</feature>
<evidence type="ECO:0000259" key="4">
    <source>
        <dbReference type="Pfam" id="PF13377"/>
    </source>
</evidence>
<evidence type="ECO:0000313" key="6">
    <source>
        <dbReference type="Proteomes" id="UP000576225"/>
    </source>
</evidence>
<protein>
    <submittedName>
        <fullName evidence="5">LacI family transcriptional regulator</fullName>
    </submittedName>
</protein>
<accession>A0A848B0M0</accession>
<dbReference type="Proteomes" id="UP000576225">
    <property type="component" value="Unassembled WGS sequence"/>
</dbReference>
<proteinExistence type="predicted"/>
<gene>
    <name evidence="5" type="ORF">HF882_21060</name>
</gene>
<dbReference type="EMBL" id="JABAEW010000076">
    <property type="protein sequence ID" value="NMD89078.1"/>
    <property type="molecule type" value="Genomic_DNA"/>
</dbReference>
<dbReference type="CDD" id="cd06267">
    <property type="entry name" value="PBP1_LacI_sugar_binding-like"/>
    <property type="match status" value="1"/>
</dbReference>
<dbReference type="Pfam" id="PF13377">
    <property type="entry name" value="Peripla_BP_3"/>
    <property type="match status" value="1"/>
</dbReference>
<keyword evidence="2" id="KW-0238">DNA-binding</keyword>
<sequence length="338" mass="38513">MTQGIVSAVLRNSPACDRISDETRRRILETARRYHYPIYHSFRDKKRLKNNIIGIIIKKEQSQFYQDLIFLLNEELEKISYRTIISRVDLEVPDPELGNFIDRILNYNYAGVICIGHYSPRFPDLVPKKLEFYHNAVFLNMPRGIGEAPCVRIDYGAGVREAVNYLIKKGRKRIALCINDISCDATKGRFAGYCAGITENGLPVLPELCWCAEDYGMCAWEGDALDNILPQAMRALVLEQKPDAIIAGNDLWGVGLIHQLHRHRIKVPQEIAVVGYGDFHYCCWSCTPQLASINHGNKQIVAELIRMIDDLIRGQRTRDEISASPVDVKSFFLPRMSV</sequence>
<dbReference type="Gene3D" id="3.40.50.2300">
    <property type="match status" value="2"/>
</dbReference>
<organism evidence="5 6">
    <name type="scientific">Victivallis vadensis</name>
    <dbReference type="NCBI Taxonomy" id="172901"/>
    <lineage>
        <taxon>Bacteria</taxon>
        <taxon>Pseudomonadati</taxon>
        <taxon>Lentisphaerota</taxon>
        <taxon>Lentisphaeria</taxon>
        <taxon>Victivallales</taxon>
        <taxon>Victivallaceae</taxon>
        <taxon>Victivallis</taxon>
    </lineage>
</organism>
<dbReference type="GO" id="GO:0003700">
    <property type="term" value="F:DNA-binding transcription factor activity"/>
    <property type="evidence" value="ECO:0007669"/>
    <property type="project" value="TreeGrafter"/>
</dbReference>
<dbReference type="InterPro" id="IPR010982">
    <property type="entry name" value="Lambda_DNA-bd_dom_sf"/>
</dbReference>
<evidence type="ECO:0000313" key="5">
    <source>
        <dbReference type="EMBL" id="NMD89078.1"/>
    </source>
</evidence>
<evidence type="ECO:0000256" key="1">
    <source>
        <dbReference type="ARBA" id="ARBA00023015"/>
    </source>
</evidence>
<dbReference type="Gene3D" id="1.10.260.40">
    <property type="entry name" value="lambda repressor-like DNA-binding domains"/>
    <property type="match status" value="1"/>
</dbReference>
<dbReference type="GO" id="GO:0000976">
    <property type="term" value="F:transcription cis-regulatory region binding"/>
    <property type="evidence" value="ECO:0007669"/>
    <property type="project" value="TreeGrafter"/>
</dbReference>
<dbReference type="InterPro" id="IPR028082">
    <property type="entry name" value="Peripla_BP_I"/>
</dbReference>
<dbReference type="InterPro" id="IPR046335">
    <property type="entry name" value="LacI/GalR-like_sensor"/>
</dbReference>
<comment type="caution">
    <text evidence="5">The sequence shown here is derived from an EMBL/GenBank/DDBJ whole genome shotgun (WGS) entry which is preliminary data.</text>
</comment>
<dbReference type="InterPro" id="IPR000843">
    <property type="entry name" value="HTH_LacI"/>
</dbReference>
<name>A0A848B0M0_9BACT</name>
<dbReference type="AlphaFoldDB" id="A0A848B0M0"/>
<keyword evidence="1" id="KW-0805">Transcription regulation</keyword>
<evidence type="ECO:0000256" key="2">
    <source>
        <dbReference type="ARBA" id="ARBA00023125"/>
    </source>
</evidence>
<evidence type="ECO:0000256" key="3">
    <source>
        <dbReference type="ARBA" id="ARBA00023163"/>
    </source>
</evidence>
<dbReference type="PANTHER" id="PTHR30146">
    <property type="entry name" value="LACI-RELATED TRANSCRIPTIONAL REPRESSOR"/>
    <property type="match status" value="1"/>
</dbReference>
<reference evidence="5 6" key="1">
    <citation type="submission" date="2020-04" db="EMBL/GenBank/DDBJ databases">
        <authorList>
            <person name="Hitch T.C.A."/>
            <person name="Wylensek D."/>
            <person name="Clavel T."/>
        </authorList>
    </citation>
    <scope>NUCLEOTIDE SEQUENCE [LARGE SCALE GENOMIC DNA]</scope>
    <source>
        <strain evidence="5 6">COR2-253-APC-1A</strain>
    </source>
</reference>
<dbReference type="SUPFAM" id="SSF53822">
    <property type="entry name" value="Periplasmic binding protein-like I"/>
    <property type="match status" value="1"/>
</dbReference>
<keyword evidence="3" id="KW-0804">Transcription</keyword>